<reference evidence="3 6" key="3">
    <citation type="submission" date="2018-10" db="EMBL/GenBank/DDBJ databases">
        <title>Propionibacterium australiense Genome Sequencing and Assembly.</title>
        <authorList>
            <person name="Bernier A.-M."/>
            <person name="Bernard K."/>
        </authorList>
    </citation>
    <scope>NUCLEOTIDE SEQUENCE [LARGE SCALE GENOMIC DNA]</scope>
    <source>
        <strain evidence="3 6">NML98A078</strain>
    </source>
</reference>
<feature type="domain" description="DUF4132" evidence="2">
    <location>
        <begin position="644"/>
        <end position="725"/>
    </location>
</feature>
<dbReference type="InterPro" id="IPR025406">
    <property type="entry name" value="DUF4132"/>
</dbReference>
<dbReference type="AlphaFoldDB" id="A0A383S3X3"/>
<keyword evidence="5" id="KW-1185">Reference proteome</keyword>
<proteinExistence type="predicted"/>
<sequence>MPKDQRSRAAAETIAVSEQMLAGLTDVLGEDKTPELPPLHRFPETSAEPARRRIREIITGLADGTDPYDASFRPVPPSDHLPPAYLRQEKACAQFDEDLLDALIRVADGSDETPALDPGWYTIVVDILSRGCHELSFIHLARIVRVILRGDLVNLPHALDRLVSYRVRHEEVNSEPRVLDDALHRSGFDEETVNSFIASLAMHSWPWDPADLWPWLIERPEVLETWLIGEGIDSWLMVPERALHVLTYCPHVPNRLLPLLAEKATGDSLVQRRLARQILATTPAALYLACAQLGLRTSDRRLVAVDWLSSMGDQRAVPVLREALDEERNHFVRAAEIKLLQASGEDIGAFLSPRVLTDEAREGLRGSWPKHLDWLDPAALPAARWADGTVVEPKVLAWWVTLADTMKDPDGSGLMALYLDRLDPDDAAELGRHVIDRWIEHDTRRRSTEKNRELAEISGLLTYKDWQRRAESLTPADTGCYAEEIREQAARPQQSFIDEYFRNYERSYLGSAITNKGLLALTVAMPGDELARTVQTYMSEHRQRRTQFVALLSALAANGRPGSVDLLMAIARHHSMPTVQKAAGELAGRFAEHHGWTADELADRIIPTAGLADDGLLHLDYGPRQFHGSLTAKGRLRLSGPDLKPIRSLPGPEAGDDPELVAAAKEQLSASRRELTSVMSRQPARLHEAMCLGRVWPAEAWRQSLAAHPLMRLLLARLVMAGEPRDAPAEGLPAHCRRQPRGRRRRTAHPGSRVPHRAGPRHRPRRRGRRGMASSPGGARRGTAVRPAERAGDAGRRTAGHPHGRSVRPRQ</sequence>
<evidence type="ECO:0000313" key="6">
    <source>
        <dbReference type="Proteomes" id="UP000279336"/>
    </source>
</evidence>
<accession>A0A383S3X3</accession>
<evidence type="ECO:0000256" key="1">
    <source>
        <dbReference type="SAM" id="MobiDB-lite"/>
    </source>
</evidence>
<reference evidence="4" key="2">
    <citation type="submission" date="2018-08" db="EMBL/GenBank/DDBJ databases">
        <authorList>
            <person name="Ferrada E.E."/>
            <person name="Latorre B.A."/>
        </authorList>
    </citation>
    <scope>NUCLEOTIDE SEQUENCE [LARGE SCALE GENOMIC DNA]</scope>
    <source>
        <strain evidence="4">Propionibacterium_australiense1</strain>
    </source>
</reference>
<feature type="compositionally biased region" description="Low complexity" evidence="1">
    <location>
        <begin position="771"/>
        <end position="782"/>
    </location>
</feature>
<dbReference type="InterPro" id="IPR004155">
    <property type="entry name" value="PBS_lyase_HEAT"/>
</dbReference>
<dbReference type="Pfam" id="PF13569">
    <property type="entry name" value="DUF4132"/>
    <property type="match status" value="1"/>
</dbReference>
<evidence type="ECO:0000259" key="2">
    <source>
        <dbReference type="Pfam" id="PF13569"/>
    </source>
</evidence>
<feature type="compositionally biased region" description="Basic residues" evidence="1">
    <location>
        <begin position="735"/>
        <end position="770"/>
    </location>
</feature>
<dbReference type="Pfam" id="PF03130">
    <property type="entry name" value="HEAT_PBS"/>
    <property type="match status" value="1"/>
</dbReference>
<reference evidence="5" key="1">
    <citation type="submission" date="2018-08" db="EMBL/GenBank/DDBJ databases">
        <authorList>
            <person name="Hornung B."/>
        </authorList>
    </citation>
    <scope>NUCLEOTIDE SEQUENCE [LARGE SCALE GENOMIC DNA]</scope>
</reference>
<dbReference type="EMBL" id="RCIW01000006">
    <property type="protein sequence ID" value="RLP11153.1"/>
    <property type="molecule type" value="Genomic_DNA"/>
</dbReference>
<feature type="compositionally biased region" description="Basic and acidic residues" evidence="1">
    <location>
        <begin position="787"/>
        <end position="796"/>
    </location>
</feature>
<protein>
    <submittedName>
        <fullName evidence="3">DUF4132 domain-containing protein</fullName>
    </submittedName>
</protein>
<feature type="region of interest" description="Disordered" evidence="1">
    <location>
        <begin position="725"/>
        <end position="811"/>
    </location>
</feature>
<evidence type="ECO:0000313" key="5">
    <source>
        <dbReference type="Proteomes" id="UP000263928"/>
    </source>
</evidence>
<name>A0A383S3X3_9ACTN</name>
<dbReference type="EMBL" id="UNQJ01000002">
    <property type="protein sequence ID" value="SYZ32700.1"/>
    <property type="molecule type" value="Genomic_DNA"/>
</dbReference>
<dbReference type="Proteomes" id="UP000279336">
    <property type="component" value="Unassembled WGS sequence"/>
</dbReference>
<gene>
    <name evidence="3" type="ORF">D7U36_05105</name>
    <name evidence="4" type="ORF">PROPAUS_0590</name>
</gene>
<evidence type="ECO:0000313" key="4">
    <source>
        <dbReference type="EMBL" id="SYZ32700.1"/>
    </source>
</evidence>
<dbReference type="Proteomes" id="UP000263928">
    <property type="component" value="Unassembled WGS sequence"/>
</dbReference>
<organism evidence="4 5">
    <name type="scientific">Propionibacterium australiense</name>
    <dbReference type="NCBI Taxonomy" id="119981"/>
    <lineage>
        <taxon>Bacteria</taxon>
        <taxon>Bacillati</taxon>
        <taxon>Actinomycetota</taxon>
        <taxon>Actinomycetes</taxon>
        <taxon>Propionibacteriales</taxon>
        <taxon>Propionibacteriaceae</taxon>
        <taxon>Propionibacterium</taxon>
    </lineage>
</organism>
<evidence type="ECO:0000313" key="3">
    <source>
        <dbReference type="EMBL" id="RLP11153.1"/>
    </source>
</evidence>
<feature type="compositionally biased region" description="Basic residues" evidence="1">
    <location>
        <begin position="798"/>
        <end position="811"/>
    </location>
</feature>
<dbReference type="OrthoDB" id="9763697at2"/>